<feature type="binding site" evidence="13">
    <location>
        <position position="69"/>
    </location>
    <ligand>
        <name>Zn(2+)</name>
        <dbReference type="ChEBI" id="CHEBI:29105"/>
        <note>catalytic</note>
    </ligand>
</feature>
<dbReference type="Proteomes" id="UP001162640">
    <property type="component" value="Unassembled WGS sequence"/>
</dbReference>
<evidence type="ECO:0000256" key="1">
    <source>
        <dbReference type="ARBA" id="ARBA00004477"/>
    </source>
</evidence>
<protein>
    <recommendedName>
        <fullName evidence="14">CAAX prenyl protease</fullName>
        <ecNumber evidence="14">3.4.24.84</ecNumber>
    </recommendedName>
</protein>
<dbReference type="PANTHER" id="PTHR10120">
    <property type="entry name" value="CAAX PRENYL PROTEASE 1"/>
    <property type="match status" value="1"/>
</dbReference>
<dbReference type="InterPro" id="IPR001915">
    <property type="entry name" value="Peptidase_M48"/>
</dbReference>
<feature type="binding site" evidence="13">
    <location>
        <position position="65"/>
    </location>
    <ligand>
        <name>Zn(2+)</name>
        <dbReference type="ChEBI" id="CHEBI:29105"/>
        <note>catalytic</note>
    </ligand>
</feature>
<dbReference type="EMBL" id="BLQM01000003">
    <property type="protein sequence ID" value="GMH48089.1"/>
    <property type="molecule type" value="Genomic_DNA"/>
</dbReference>
<keyword evidence="2 14" id="KW-0645">Protease</keyword>
<dbReference type="GO" id="GO:0071586">
    <property type="term" value="P:CAAX-box protein processing"/>
    <property type="evidence" value="ECO:0007669"/>
    <property type="project" value="UniProtKB-UniRule"/>
</dbReference>
<keyword evidence="3 14" id="KW-0812">Transmembrane</keyword>
<dbReference type="FunFam" id="3.30.2010.10:FF:000002">
    <property type="entry name" value="CAAX prenyl protease"/>
    <property type="match status" value="1"/>
</dbReference>
<proteinExistence type="inferred from homology"/>
<feature type="transmembrane region" description="Helical" evidence="14">
    <location>
        <begin position="76"/>
        <end position="95"/>
    </location>
</feature>
<keyword evidence="7 13" id="KW-0862">Zinc</keyword>
<dbReference type="GO" id="GO:0004222">
    <property type="term" value="F:metalloendopeptidase activity"/>
    <property type="evidence" value="ECO:0007669"/>
    <property type="project" value="UniProtKB-UniRule"/>
</dbReference>
<feature type="domain" description="Peptidase M48" evidence="15">
    <location>
        <begin position="7"/>
        <end position="199"/>
    </location>
</feature>
<evidence type="ECO:0000256" key="6">
    <source>
        <dbReference type="ARBA" id="ARBA00022824"/>
    </source>
</evidence>
<evidence type="ECO:0000256" key="10">
    <source>
        <dbReference type="ARBA" id="ARBA00023136"/>
    </source>
</evidence>
<dbReference type="EC" id="3.4.24.84" evidence="14"/>
<evidence type="ECO:0000256" key="8">
    <source>
        <dbReference type="ARBA" id="ARBA00022989"/>
    </source>
</evidence>
<keyword evidence="9 14" id="KW-0482">Metalloprotease</keyword>
<keyword evidence="6 14" id="KW-0256">Endoplasmic reticulum</keyword>
<feature type="binding site" evidence="13">
    <location>
        <position position="146"/>
    </location>
    <ligand>
        <name>Zn(2+)</name>
        <dbReference type="ChEBI" id="CHEBI:29105"/>
        <note>catalytic</note>
    </ligand>
</feature>
<dbReference type="AlphaFoldDB" id="A0A9W6Z6C3"/>
<dbReference type="GO" id="GO:0046872">
    <property type="term" value="F:metal ion binding"/>
    <property type="evidence" value="ECO:0007669"/>
    <property type="project" value="UniProtKB-UniRule"/>
</dbReference>
<evidence type="ECO:0000256" key="5">
    <source>
        <dbReference type="ARBA" id="ARBA00022801"/>
    </source>
</evidence>
<dbReference type="Gene3D" id="3.30.2010.10">
    <property type="entry name" value="Metalloproteases ('zincins'), catalytic domain"/>
    <property type="match status" value="1"/>
</dbReference>
<evidence type="ECO:0000259" key="15">
    <source>
        <dbReference type="Pfam" id="PF01435"/>
    </source>
</evidence>
<evidence type="ECO:0000256" key="4">
    <source>
        <dbReference type="ARBA" id="ARBA00022723"/>
    </source>
</evidence>
<sequence>MFARRSALASSINYPLTKLFIIDGSKRSSHSNAFMFGFGKNKRIVLFDTLMKQVTNDEILSILGHELGHWALSHTLVNFVVTQLYFGAAFFGYGLCLNTNYLYSAFGFDRDSIPTLVSLILFMFYFWAPLDKVISFLLTINTRMAEFSADRYSIGLGMKTLQSGLTKIHIENLGSMKSDKWYSTYHYSHPPLAERLEAMAVEEMAFNYKKK</sequence>
<comment type="caution">
    <text evidence="14">Lacks conserved residue(s) required for the propagation of feature annotation.</text>
</comment>
<evidence type="ECO:0000256" key="13">
    <source>
        <dbReference type="PIRSR" id="PIRSR627057-2"/>
    </source>
</evidence>
<evidence type="ECO:0000256" key="12">
    <source>
        <dbReference type="PIRSR" id="PIRSR627057-1"/>
    </source>
</evidence>
<gene>
    <name evidence="16" type="ORF">TL16_g00214</name>
</gene>
<comment type="cofactor">
    <cofactor evidence="13 14">
        <name>Zn(2+)</name>
        <dbReference type="ChEBI" id="CHEBI:29105"/>
    </cofactor>
    <text evidence="13 14">Binds 1 zinc ion per subunit.</text>
</comment>
<comment type="similarity">
    <text evidence="14">Belongs to the peptidase M48A family.</text>
</comment>
<name>A0A9W6Z6C3_9STRA</name>
<comment type="subcellular location">
    <subcellularLocation>
        <location evidence="1 14">Endoplasmic reticulum membrane</location>
        <topology evidence="1 14">Multi-pass membrane protein</topology>
    </subcellularLocation>
</comment>
<dbReference type="Pfam" id="PF01435">
    <property type="entry name" value="Peptidase_M48"/>
    <property type="match status" value="1"/>
</dbReference>
<evidence type="ECO:0000256" key="3">
    <source>
        <dbReference type="ARBA" id="ARBA00022692"/>
    </source>
</evidence>
<dbReference type="CDD" id="cd07343">
    <property type="entry name" value="M48A_Zmpste24p_like"/>
    <property type="match status" value="1"/>
</dbReference>
<evidence type="ECO:0000313" key="16">
    <source>
        <dbReference type="EMBL" id="GMH48089.1"/>
    </source>
</evidence>
<feature type="transmembrane region" description="Helical" evidence="14">
    <location>
        <begin position="115"/>
        <end position="138"/>
    </location>
</feature>
<keyword evidence="4 13" id="KW-0479">Metal-binding</keyword>
<keyword evidence="10 14" id="KW-0472">Membrane</keyword>
<dbReference type="InterPro" id="IPR027057">
    <property type="entry name" value="CAXX_Prtase_1"/>
</dbReference>
<evidence type="ECO:0000256" key="11">
    <source>
        <dbReference type="ARBA" id="ARBA00044456"/>
    </source>
</evidence>
<accession>A0A9W6Z6C3</accession>
<reference evidence="17" key="1">
    <citation type="journal article" date="2023" name="Commun. Biol.">
        <title>Genome analysis of Parmales, the sister group of diatoms, reveals the evolutionary specialization of diatoms from phago-mixotrophs to photoautotrophs.</title>
        <authorList>
            <person name="Ban H."/>
            <person name="Sato S."/>
            <person name="Yoshikawa S."/>
            <person name="Yamada K."/>
            <person name="Nakamura Y."/>
            <person name="Ichinomiya M."/>
            <person name="Sato N."/>
            <person name="Blanc-Mathieu R."/>
            <person name="Endo H."/>
            <person name="Kuwata A."/>
            <person name="Ogata H."/>
        </authorList>
    </citation>
    <scope>NUCLEOTIDE SEQUENCE [LARGE SCALE GENOMIC DNA]</scope>
</reference>
<keyword evidence="5 14" id="KW-0378">Hydrolase</keyword>
<comment type="catalytic activity">
    <reaction evidence="11 14">
        <text>Hydrolyzes the peptide bond -P2-(S-farnesyl or geranylgeranyl)C-P1'-P2'-P3'-COOH where P1' and P2' are amino acids with aliphatic side chains and P3' is any C-terminal residue.</text>
        <dbReference type="EC" id="3.4.24.84"/>
    </reaction>
</comment>
<comment type="caution">
    <text evidence="16">The sequence shown here is derived from an EMBL/GenBank/DDBJ whole genome shotgun (WGS) entry which is preliminary data.</text>
</comment>
<evidence type="ECO:0000256" key="14">
    <source>
        <dbReference type="RuleBase" id="RU366005"/>
    </source>
</evidence>
<feature type="active site" description="Proton donor" evidence="12">
    <location>
        <position position="150"/>
    </location>
</feature>
<dbReference type="GO" id="GO:0005789">
    <property type="term" value="C:endoplasmic reticulum membrane"/>
    <property type="evidence" value="ECO:0007669"/>
    <property type="project" value="UniProtKB-SubCell"/>
</dbReference>
<evidence type="ECO:0000256" key="7">
    <source>
        <dbReference type="ARBA" id="ARBA00022833"/>
    </source>
</evidence>
<evidence type="ECO:0000256" key="2">
    <source>
        <dbReference type="ARBA" id="ARBA00022670"/>
    </source>
</evidence>
<feature type="active site" evidence="12">
    <location>
        <position position="66"/>
    </location>
</feature>
<organism evidence="16 17">
    <name type="scientific">Triparma laevis f. inornata</name>
    <dbReference type="NCBI Taxonomy" id="1714386"/>
    <lineage>
        <taxon>Eukaryota</taxon>
        <taxon>Sar</taxon>
        <taxon>Stramenopiles</taxon>
        <taxon>Ochrophyta</taxon>
        <taxon>Bolidophyceae</taxon>
        <taxon>Parmales</taxon>
        <taxon>Triparmaceae</taxon>
        <taxon>Triparma</taxon>
    </lineage>
</organism>
<evidence type="ECO:0000313" key="17">
    <source>
        <dbReference type="Proteomes" id="UP001162640"/>
    </source>
</evidence>
<comment type="function">
    <text evidence="14">Proteolytically removes the C-terminal three residues of farnesylated proteins.</text>
</comment>
<keyword evidence="8 14" id="KW-1133">Transmembrane helix</keyword>
<evidence type="ECO:0000256" key="9">
    <source>
        <dbReference type="ARBA" id="ARBA00023049"/>
    </source>
</evidence>